<name>A0ACC0XAQ0_9ROSI</name>
<proteinExistence type="predicted"/>
<protein>
    <submittedName>
        <fullName evidence="1">Uncharacterized protein</fullName>
    </submittedName>
</protein>
<organism evidence="1 2">
    <name type="scientific">Pistacia integerrima</name>
    <dbReference type="NCBI Taxonomy" id="434235"/>
    <lineage>
        <taxon>Eukaryota</taxon>
        <taxon>Viridiplantae</taxon>
        <taxon>Streptophyta</taxon>
        <taxon>Embryophyta</taxon>
        <taxon>Tracheophyta</taxon>
        <taxon>Spermatophyta</taxon>
        <taxon>Magnoliopsida</taxon>
        <taxon>eudicotyledons</taxon>
        <taxon>Gunneridae</taxon>
        <taxon>Pentapetalae</taxon>
        <taxon>rosids</taxon>
        <taxon>malvids</taxon>
        <taxon>Sapindales</taxon>
        <taxon>Anacardiaceae</taxon>
        <taxon>Pistacia</taxon>
    </lineage>
</organism>
<reference evidence="2" key="1">
    <citation type="journal article" date="2023" name="G3 (Bethesda)">
        <title>Genome assembly and association tests identify interacting loci associated with vigor, precocity, and sex in interspecific pistachio rootstocks.</title>
        <authorList>
            <person name="Palmer W."/>
            <person name="Jacygrad E."/>
            <person name="Sagayaradj S."/>
            <person name="Cavanaugh K."/>
            <person name="Han R."/>
            <person name="Bertier L."/>
            <person name="Beede B."/>
            <person name="Kafkas S."/>
            <person name="Golino D."/>
            <person name="Preece J."/>
            <person name="Michelmore R."/>
        </authorList>
    </citation>
    <scope>NUCLEOTIDE SEQUENCE [LARGE SCALE GENOMIC DNA]</scope>
</reference>
<accession>A0ACC0XAQ0</accession>
<dbReference type="Proteomes" id="UP001163603">
    <property type="component" value="Chromosome 13"/>
</dbReference>
<evidence type="ECO:0000313" key="1">
    <source>
        <dbReference type="EMBL" id="KAJ0014100.1"/>
    </source>
</evidence>
<keyword evidence="2" id="KW-1185">Reference proteome</keyword>
<gene>
    <name evidence="1" type="ORF">Pint_19716</name>
</gene>
<dbReference type="EMBL" id="CM047748">
    <property type="protein sequence ID" value="KAJ0014100.1"/>
    <property type="molecule type" value="Genomic_DNA"/>
</dbReference>
<sequence length="80" mass="9454">MQTCILEHVHPFPPGQNHQFFSLEDEEGQMWRFNLTIRDGVYEMPLLSAGWRQFVQGKNLQNKRDTKLSSMNFIIACYHP</sequence>
<evidence type="ECO:0000313" key="2">
    <source>
        <dbReference type="Proteomes" id="UP001163603"/>
    </source>
</evidence>
<comment type="caution">
    <text evidence="1">The sequence shown here is derived from an EMBL/GenBank/DDBJ whole genome shotgun (WGS) entry which is preliminary data.</text>
</comment>